<evidence type="ECO:0000313" key="6">
    <source>
        <dbReference type="Proteomes" id="UP000283077"/>
    </source>
</evidence>
<dbReference type="PANTHER" id="PTHR37419:SF8">
    <property type="entry name" value="TOXIN YJJJ"/>
    <property type="match status" value="1"/>
</dbReference>
<evidence type="ECO:0000259" key="4">
    <source>
        <dbReference type="Pfam" id="PF07804"/>
    </source>
</evidence>
<keyword evidence="6" id="KW-1185">Reference proteome</keyword>
<reference evidence="5 6" key="1">
    <citation type="submission" date="2019-01" db="EMBL/GenBank/DDBJ databases">
        <authorList>
            <person name="Chen W.-M."/>
        </authorList>
    </citation>
    <scope>NUCLEOTIDE SEQUENCE [LARGE SCALE GENOMIC DNA]</scope>
    <source>
        <strain evidence="5 6">KYPC3</strain>
    </source>
</reference>
<dbReference type="AlphaFoldDB" id="A0A437QBT0"/>
<proteinExistence type="inferred from homology"/>
<dbReference type="InterPro" id="IPR052028">
    <property type="entry name" value="HipA_Ser/Thr_kinase"/>
</dbReference>
<comment type="caution">
    <text evidence="5">The sequence shown here is derived from an EMBL/GenBank/DDBJ whole genome shotgun (WGS) entry which is preliminary data.</text>
</comment>
<dbReference type="GO" id="GO:0004674">
    <property type="term" value="F:protein serine/threonine kinase activity"/>
    <property type="evidence" value="ECO:0007669"/>
    <property type="project" value="TreeGrafter"/>
</dbReference>
<evidence type="ECO:0000256" key="3">
    <source>
        <dbReference type="ARBA" id="ARBA00022777"/>
    </source>
</evidence>
<dbReference type="Pfam" id="PF07804">
    <property type="entry name" value="HipA_C"/>
    <property type="match status" value="1"/>
</dbReference>
<accession>A0A437QBT0</accession>
<protein>
    <submittedName>
        <fullName evidence="5">Type II toxin-antitoxin system HipA family toxin</fullName>
    </submittedName>
</protein>
<dbReference type="GO" id="GO:0005829">
    <property type="term" value="C:cytosol"/>
    <property type="evidence" value="ECO:0007669"/>
    <property type="project" value="TreeGrafter"/>
</dbReference>
<dbReference type="EMBL" id="SACS01000033">
    <property type="protein sequence ID" value="RVU31967.1"/>
    <property type="molecule type" value="Genomic_DNA"/>
</dbReference>
<dbReference type="InterPro" id="IPR012893">
    <property type="entry name" value="HipA-like_C"/>
</dbReference>
<evidence type="ECO:0000256" key="2">
    <source>
        <dbReference type="ARBA" id="ARBA00022679"/>
    </source>
</evidence>
<organism evidence="5 6">
    <name type="scientific">Rheinheimera riviphila</name>
    <dbReference type="NCBI Taxonomy" id="1834037"/>
    <lineage>
        <taxon>Bacteria</taxon>
        <taxon>Pseudomonadati</taxon>
        <taxon>Pseudomonadota</taxon>
        <taxon>Gammaproteobacteria</taxon>
        <taxon>Chromatiales</taxon>
        <taxon>Chromatiaceae</taxon>
        <taxon>Rheinheimera</taxon>
    </lineage>
</organism>
<gene>
    <name evidence="5" type="ORF">EOE67_19345</name>
</gene>
<dbReference type="Proteomes" id="UP000283077">
    <property type="component" value="Unassembled WGS sequence"/>
</dbReference>
<comment type="similarity">
    <text evidence="1">Belongs to the HipA Ser/Thr kinase family.</text>
</comment>
<sequence>MSQQFVDLYASWLPIAEPLLLGRLGFAETGRSSVFSFQYDDAFLTSKHRLQIDPMLTLHAGRFFNDQPNRNFRALLDSSPDRWGRLLMQRRAAIEHRQGLRASNRLTELDYLLGVHDTYRMGGIRFKTPDSECFLDNHADFAAPPLTSLRELEFAAMQIEQDDAIDSDQYYQWLKLLISPGSSLGGARPKACVVDENKHLWIAKFPNQNDSCDVGAWEMLCHQLALDAGIVMYPCYIQKFNAQHHTFLTKRFDRDGERRIHFSSAMTQLQYYDGEQSDGASYLEIAEFLTNQGAETKADLAQLWRRIVFNIAISNTDDHLRNHGFLLSDKGWHLSPAYDLNPIVGKQGLHLNITDKDNSLDYALAFEVADFFRLTRENATQIYDEVLAAVGNWQQKALALGISRAEQLLKAAAFRV</sequence>
<evidence type="ECO:0000313" key="5">
    <source>
        <dbReference type="EMBL" id="RVU31967.1"/>
    </source>
</evidence>
<feature type="domain" description="HipA-like C-terminal" evidence="4">
    <location>
        <begin position="182"/>
        <end position="390"/>
    </location>
</feature>
<dbReference type="PANTHER" id="PTHR37419">
    <property type="entry name" value="SERINE/THREONINE-PROTEIN KINASE TOXIN HIPA"/>
    <property type="match status" value="1"/>
</dbReference>
<evidence type="ECO:0000256" key="1">
    <source>
        <dbReference type="ARBA" id="ARBA00010164"/>
    </source>
</evidence>
<keyword evidence="2" id="KW-0808">Transferase</keyword>
<dbReference type="RefSeq" id="WP_127701065.1">
    <property type="nucleotide sequence ID" value="NZ_SACS01000033.1"/>
</dbReference>
<dbReference type="Gene3D" id="1.10.1070.20">
    <property type="match status" value="1"/>
</dbReference>
<name>A0A437QBT0_9GAMM</name>
<keyword evidence="3" id="KW-0418">Kinase</keyword>
<dbReference type="OrthoDB" id="9805913at2"/>